<dbReference type="EMBL" id="ML119763">
    <property type="protein sequence ID" value="RPA75450.1"/>
    <property type="molecule type" value="Genomic_DNA"/>
</dbReference>
<evidence type="ECO:0000313" key="2">
    <source>
        <dbReference type="Proteomes" id="UP000275078"/>
    </source>
</evidence>
<name>A0A3N4HUF0_ASCIM</name>
<evidence type="ECO:0000313" key="1">
    <source>
        <dbReference type="EMBL" id="RPA75450.1"/>
    </source>
</evidence>
<keyword evidence="2" id="KW-1185">Reference proteome</keyword>
<gene>
    <name evidence="1" type="ORF">BJ508DRAFT_380049</name>
</gene>
<reference evidence="1 2" key="1">
    <citation type="journal article" date="2018" name="Nat. Ecol. Evol.">
        <title>Pezizomycetes genomes reveal the molecular basis of ectomycorrhizal truffle lifestyle.</title>
        <authorList>
            <person name="Murat C."/>
            <person name="Payen T."/>
            <person name="Noel B."/>
            <person name="Kuo A."/>
            <person name="Morin E."/>
            <person name="Chen J."/>
            <person name="Kohler A."/>
            <person name="Krizsan K."/>
            <person name="Balestrini R."/>
            <person name="Da Silva C."/>
            <person name="Montanini B."/>
            <person name="Hainaut M."/>
            <person name="Levati E."/>
            <person name="Barry K.W."/>
            <person name="Belfiori B."/>
            <person name="Cichocki N."/>
            <person name="Clum A."/>
            <person name="Dockter R.B."/>
            <person name="Fauchery L."/>
            <person name="Guy J."/>
            <person name="Iotti M."/>
            <person name="Le Tacon F."/>
            <person name="Lindquist E.A."/>
            <person name="Lipzen A."/>
            <person name="Malagnac F."/>
            <person name="Mello A."/>
            <person name="Molinier V."/>
            <person name="Miyauchi S."/>
            <person name="Poulain J."/>
            <person name="Riccioni C."/>
            <person name="Rubini A."/>
            <person name="Sitrit Y."/>
            <person name="Splivallo R."/>
            <person name="Traeger S."/>
            <person name="Wang M."/>
            <person name="Zifcakova L."/>
            <person name="Wipf D."/>
            <person name="Zambonelli A."/>
            <person name="Paolocci F."/>
            <person name="Nowrousian M."/>
            <person name="Ottonello S."/>
            <person name="Baldrian P."/>
            <person name="Spatafora J.W."/>
            <person name="Henrissat B."/>
            <person name="Nagy L.G."/>
            <person name="Aury J.M."/>
            <person name="Wincker P."/>
            <person name="Grigoriev I.V."/>
            <person name="Bonfante P."/>
            <person name="Martin F.M."/>
        </authorList>
    </citation>
    <scope>NUCLEOTIDE SEQUENCE [LARGE SCALE GENOMIC DNA]</scope>
    <source>
        <strain evidence="1 2">RN42</strain>
    </source>
</reference>
<dbReference type="AlphaFoldDB" id="A0A3N4HUF0"/>
<protein>
    <submittedName>
        <fullName evidence="1">Uncharacterized protein</fullName>
    </submittedName>
</protein>
<proteinExistence type="predicted"/>
<accession>A0A3N4HUF0</accession>
<organism evidence="1 2">
    <name type="scientific">Ascobolus immersus RN42</name>
    <dbReference type="NCBI Taxonomy" id="1160509"/>
    <lineage>
        <taxon>Eukaryota</taxon>
        <taxon>Fungi</taxon>
        <taxon>Dikarya</taxon>
        <taxon>Ascomycota</taxon>
        <taxon>Pezizomycotina</taxon>
        <taxon>Pezizomycetes</taxon>
        <taxon>Pezizales</taxon>
        <taxon>Ascobolaceae</taxon>
        <taxon>Ascobolus</taxon>
    </lineage>
</organism>
<sequence length="145" mass="16562">MSAQRLPTVSEPGSKATICHTLNLAASNDWEDYGDGAPAIRKFRVLRSTESENKTMSAETIKERLASLSEPANYHLWKYISDLCEKDDKTYSISWIEFAERSEVNNQNVRMHYHNILVEFVDVSVKVPVVRCRAELLELEYHGGI</sequence>
<dbReference type="Proteomes" id="UP000275078">
    <property type="component" value="Unassembled WGS sequence"/>
</dbReference>